<keyword evidence="10" id="KW-1185">Reference proteome</keyword>
<dbReference type="PANTHER" id="PTHR12049">
    <property type="entry name" value="PROTEIN ARGININE METHYLTRANSFERASE NDUFAF7, MITOCHONDRIAL"/>
    <property type="match status" value="1"/>
</dbReference>
<gene>
    <name evidence="9" type="ORF">BB561_003237</name>
</gene>
<dbReference type="OrthoDB" id="17415at2759"/>
<dbReference type="AlphaFoldDB" id="A0A2T9YMD7"/>
<dbReference type="InterPro" id="IPR038375">
    <property type="entry name" value="NDUFAF7_sf"/>
</dbReference>
<feature type="region of interest" description="Disordered" evidence="8">
    <location>
        <begin position="51"/>
        <end position="70"/>
    </location>
</feature>
<dbReference type="PANTHER" id="PTHR12049:SF5">
    <property type="entry name" value="PROTEIN ARGININE METHYLTRANSFERASE NDUFAF7 HOMOLOG, MITOCHONDRIAL"/>
    <property type="match status" value="1"/>
</dbReference>
<keyword evidence="3 7" id="KW-0489">Methyltransferase</keyword>
<dbReference type="EC" id="2.1.1.320" evidence="7"/>
<dbReference type="GO" id="GO:0032259">
    <property type="term" value="P:methylation"/>
    <property type="evidence" value="ECO:0007669"/>
    <property type="project" value="UniProtKB-KW"/>
</dbReference>
<keyword evidence="5 7" id="KW-0496">Mitochondrion</keyword>
<keyword evidence="4 7" id="KW-0808">Transferase</keyword>
<evidence type="ECO:0000313" key="9">
    <source>
        <dbReference type="EMBL" id="PVU93513.1"/>
    </source>
</evidence>
<dbReference type="GO" id="GO:0035243">
    <property type="term" value="F:protein-arginine omega-N symmetric methyltransferase activity"/>
    <property type="evidence" value="ECO:0007669"/>
    <property type="project" value="UniProtKB-EC"/>
</dbReference>
<dbReference type="EMBL" id="MBFR01000126">
    <property type="protein sequence ID" value="PVU93513.1"/>
    <property type="molecule type" value="Genomic_DNA"/>
</dbReference>
<comment type="catalytic activity">
    <reaction evidence="6 7">
        <text>L-arginyl-[protein] + 2 S-adenosyl-L-methionine = N(omega),N(omega)'-dimethyl-L-arginyl-[protein] + 2 S-adenosyl-L-homocysteine + 2 H(+)</text>
        <dbReference type="Rhea" id="RHEA:48108"/>
        <dbReference type="Rhea" id="RHEA-COMP:10532"/>
        <dbReference type="Rhea" id="RHEA-COMP:11992"/>
        <dbReference type="ChEBI" id="CHEBI:15378"/>
        <dbReference type="ChEBI" id="CHEBI:29965"/>
        <dbReference type="ChEBI" id="CHEBI:57856"/>
        <dbReference type="ChEBI" id="CHEBI:59789"/>
        <dbReference type="ChEBI" id="CHEBI:88221"/>
        <dbReference type="EC" id="2.1.1.320"/>
    </reaction>
</comment>
<evidence type="ECO:0000256" key="4">
    <source>
        <dbReference type="ARBA" id="ARBA00022679"/>
    </source>
</evidence>
<comment type="similarity">
    <text evidence="2 7">Belongs to the NDUFAF7 family.</text>
</comment>
<evidence type="ECO:0000256" key="8">
    <source>
        <dbReference type="SAM" id="MobiDB-lite"/>
    </source>
</evidence>
<organism evidence="9 10">
    <name type="scientific">Smittium simulii</name>
    <dbReference type="NCBI Taxonomy" id="133385"/>
    <lineage>
        <taxon>Eukaryota</taxon>
        <taxon>Fungi</taxon>
        <taxon>Fungi incertae sedis</taxon>
        <taxon>Zoopagomycota</taxon>
        <taxon>Kickxellomycotina</taxon>
        <taxon>Harpellomycetes</taxon>
        <taxon>Harpellales</taxon>
        <taxon>Legeriomycetaceae</taxon>
        <taxon>Smittium</taxon>
    </lineage>
</organism>
<name>A0A2T9YMD7_9FUNG</name>
<evidence type="ECO:0000313" key="10">
    <source>
        <dbReference type="Proteomes" id="UP000245383"/>
    </source>
</evidence>
<dbReference type="SUPFAM" id="SSF53335">
    <property type="entry name" value="S-adenosyl-L-methionine-dependent methyltransferases"/>
    <property type="match status" value="1"/>
</dbReference>
<dbReference type="Pfam" id="PF02636">
    <property type="entry name" value="Methyltransf_28"/>
    <property type="match status" value="1"/>
</dbReference>
<evidence type="ECO:0000256" key="3">
    <source>
        <dbReference type="ARBA" id="ARBA00022603"/>
    </source>
</evidence>
<comment type="subcellular location">
    <subcellularLocation>
        <location evidence="1 7">Mitochondrion</location>
    </subcellularLocation>
</comment>
<comment type="caution">
    <text evidence="9">The sequence shown here is derived from an EMBL/GenBank/DDBJ whole genome shotgun (WGS) entry which is preliminary data.</text>
</comment>
<dbReference type="InterPro" id="IPR029063">
    <property type="entry name" value="SAM-dependent_MTases_sf"/>
</dbReference>
<evidence type="ECO:0000256" key="7">
    <source>
        <dbReference type="RuleBase" id="RU364114"/>
    </source>
</evidence>
<protein>
    <recommendedName>
        <fullName evidence="7">Protein arginine methyltransferase NDUFAF7</fullName>
        <ecNumber evidence="7">2.1.1.320</ecNumber>
    </recommendedName>
</protein>
<dbReference type="Proteomes" id="UP000245383">
    <property type="component" value="Unassembled WGS sequence"/>
</dbReference>
<evidence type="ECO:0000256" key="5">
    <source>
        <dbReference type="ARBA" id="ARBA00023128"/>
    </source>
</evidence>
<accession>A0A2T9YMD7</accession>
<dbReference type="InterPro" id="IPR003788">
    <property type="entry name" value="NDUFAF7"/>
</dbReference>
<reference evidence="9 10" key="1">
    <citation type="journal article" date="2018" name="MBio">
        <title>Comparative Genomics Reveals the Core Gene Toolbox for the Fungus-Insect Symbiosis.</title>
        <authorList>
            <person name="Wang Y."/>
            <person name="Stata M."/>
            <person name="Wang W."/>
            <person name="Stajich J.E."/>
            <person name="White M.M."/>
            <person name="Moncalvo J.M."/>
        </authorList>
    </citation>
    <scope>NUCLEOTIDE SEQUENCE [LARGE SCALE GENOMIC DNA]</scope>
    <source>
        <strain evidence="9 10">SWE-8-4</strain>
    </source>
</reference>
<comment type="function">
    <text evidence="7">Arginine methyltransferase involved in the assembly or stability of mitochondrial NADH:ubiquinone oxidoreductase complex (complex I).</text>
</comment>
<dbReference type="STRING" id="133385.A0A2T9YMD7"/>
<dbReference type="GO" id="GO:0005739">
    <property type="term" value="C:mitochondrion"/>
    <property type="evidence" value="ECO:0007669"/>
    <property type="project" value="UniProtKB-SubCell"/>
</dbReference>
<evidence type="ECO:0000256" key="1">
    <source>
        <dbReference type="ARBA" id="ARBA00004173"/>
    </source>
</evidence>
<sequence>MFKTRPLTAILQKTYQDIVRKPVFSRNSTLYTQIAFSSTENNPQKRIKLVTNKPTDKKKDLSEPISKSTPKENKLDGLVAAAFGPWWPKTDDFLDSDNVLNDLGRRVTFDMLIKPSPDQRSNMTSAEGSNDVCVLPKHVHMLASDFINNSLYNPSYGYFSKQAMIFSTNIAYQYQDIRDTSQLLEKVGQLYSDMERELEGVESIPRQIWHTPSELLKPWYGYSVANCVLQKYKNQTANIADNKRPPLVVYEIGAGNGTLMIDFLKFISTNEPQIYENMEYTVIEISTRLARKQLSRKLGTEITKPPKKISIINKSIFDWDKLDDRKCFVLVMEVIDNFSHDVVRYDYATGDPYQCLVYIDKNGDFHEVMEPVNDPNIKEYLQICSDVGHTSPVRRSSLWKKLRYQLPFCPNTTKHEYLATNMMQVCKILFSKFPNHNLVLSDFYHLPDTVEGENGPVVQTRYKGNMVPCSTFMVQPGWFDIFFPTNFELLRDIYIAISKQFESPIINQNSQEDTVQLQSERNNTTRNPQVLTHEEFAKIYADLDKTKTKSGENPMLELYKNNKFLLS</sequence>
<proteinExistence type="inferred from homology"/>
<dbReference type="Gene3D" id="3.40.50.12710">
    <property type="match status" value="1"/>
</dbReference>
<evidence type="ECO:0000256" key="6">
    <source>
        <dbReference type="ARBA" id="ARBA00048612"/>
    </source>
</evidence>
<evidence type="ECO:0000256" key="2">
    <source>
        <dbReference type="ARBA" id="ARBA00005891"/>
    </source>
</evidence>